<dbReference type="RefSeq" id="WP_119379024.1">
    <property type="nucleotide sequence ID" value="NZ_QWGB01000005.1"/>
</dbReference>
<dbReference type="GO" id="GO:0016740">
    <property type="term" value="F:transferase activity"/>
    <property type="evidence" value="ECO:0007669"/>
    <property type="project" value="UniProtKB-KW"/>
</dbReference>
<dbReference type="Proteomes" id="UP000265431">
    <property type="component" value="Unassembled WGS sequence"/>
</dbReference>
<feature type="domain" description="Gcp-like" evidence="1">
    <location>
        <begin position="37"/>
        <end position="104"/>
    </location>
</feature>
<accession>A0A399R0L9</accession>
<evidence type="ECO:0000259" key="1">
    <source>
        <dbReference type="Pfam" id="PF00814"/>
    </source>
</evidence>
<dbReference type="EMBL" id="QWGB01000005">
    <property type="protein sequence ID" value="RIJ23835.1"/>
    <property type="molecule type" value="Genomic_DNA"/>
</dbReference>
<name>A0A399R0L9_9PROT</name>
<dbReference type="PANTHER" id="PTHR11735:SF11">
    <property type="entry name" value="TRNA THREONYLCARBAMOYLADENOSINE BIOSYNTHESIS PROTEIN TSAB"/>
    <property type="match status" value="1"/>
</dbReference>
<protein>
    <submittedName>
        <fullName evidence="2">tRNA (Adenosine(37)-N6)-threonylcarbamoyltransferase complex dimerization subunit type 1 TsaB</fullName>
    </submittedName>
</protein>
<dbReference type="InterPro" id="IPR000905">
    <property type="entry name" value="Gcp-like_dom"/>
</dbReference>
<keyword evidence="2" id="KW-0808">Transferase</keyword>
<dbReference type="PANTHER" id="PTHR11735">
    <property type="entry name" value="TRNA N6-ADENOSINE THREONYLCARBAMOYLTRANSFERASE"/>
    <property type="match status" value="1"/>
</dbReference>
<dbReference type="SUPFAM" id="SSF53067">
    <property type="entry name" value="Actin-like ATPase domain"/>
    <property type="match status" value="1"/>
</dbReference>
<reference evidence="2 3" key="1">
    <citation type="submission" date="2018-08" db="EMBL/GenBank/DDBJ databases">
        <title>Henriciella mobilis sp. nov., isolated from seawater.</title>
        <authorList>
            <person name="Cheng H."/>
            <person name="Wu Y.-H."/>
            <person name="Xu X.-W."/>
            <person name="Guo L.-L."/>
        </authorList>
    </citation>
    <scope>NUCLEOTIDE SEQUENCE [LARGE SCALE GENOMIC DNA]</scope>
    <source>
        <strain evidence="2 3">CCUG66934</strain>
    </source>
</reference>
<sequence length="215" mass="22275">MLTLGINTSGPACDVAVLRDGACLSERHEEMVRGQDARLPAIVAACLDDAGCTLQDVDRIGVVTGPGSFTGIRVGVAFARGLSLALKVPCIGVTALEAALPAGQQGSAIVALPAKRRPPDLSYWVQRFRTGAATGAPEELGLDELKAELNAHPHFVYGETDGPLGGALEGIEIHKAHPSARRTAEFAADANNASTIARPIYVRAPDAALPGGRKP</sequence>
<dbReference type="AlphaFoldDB" id="A0A399R0L9"/>
<evidence type="ECO:0000313" key="3">
    <source>
        <dbReference type="Proteomes" id="UP000265431"/>
    </source>
</evidence>
<evidence type="ECO:0000313" key="2">
    <source>
        <dbReference type="EMBL" id="RIJ23835.1"/>
    </source>
</evidence>
<comment type="caution">
    <text evidence="2">The sequence shown here is derived from an EMBL/GenBank/DDBJ whole genome shotgun (WGS) entry which is preliminary data.</text>
</comment>
<dbReference type="GO" id="GO:0002949">
    <property type="term" value="P:tRNA threonylcarbamoyladenosine modification"/>
    <property type="evidence" value="ECO:0007669"/>
    <property type="project" value="InterPro"/>
</dbReference>
<dbReference type="OrthoDB" id="9809995at2"/>
<keyword evidence="3" id="KW-1185">Reference proteome</keyword>
<organism evidence="2 3">
    <name type="scientific">Henriciella barbarensis</name>
    <dbReference type="NCBI Taxonomy" id="86342"/>
    <lineage>
        <taxon>Bacteria</taxon>
        <taxon>Pseudomonadati</taxon>
        <taxon>Pseudomonadota</taxon>
        <taxon>Alphaproteobacteria</taxon>
        <taxon>Hyphomonadales</taxon>
        <taxon>Hyphomonadaceae</taxon>
        <taxon>Henriciella</taxon>
    </lineage>
</organism>
<dbReference type="GO" id="GO:0005829">
    <property type="term" value="C:cytosol"/>
    <property type="evidence" value="ECO:0007669"/>
    <property type="project" value="TreeGrafter"/>
</dbReference>
<dbReference type="InterPro" id="IPR043129">
    <property type="entry name" value="ATPase_NBD"/>
</dbReference>
<proteinExistence type="predicted"/>
<gene>
    <name evidence="2" type="primary">tsaB</name>
    <name evidence="2" type="ORF">D1224_06160</name>
</gene>
<dbReference type="Gene3D" id="3.30.420.40">
    <property type="match status" value="1"/>
</dbReference>
<dbReference type="InterPro" id="IPR022496">
    <property type="entry name" value="T6A_TsaB"/>
</dbReference>
<dbReference type="NCBIfam" id="TIGR03725">
    <property type="entry name" value="T6A_YeaZ"/>
    <property type="match status" value="1"/>
</dbReference>
<dbReference type="Pfam" id="PF00814">
    <property type="entry name" value="TsaD"/>
    <property type="match status" value="1"/>
</dbReference>